<reference evidence="2 3" key="1">
    <citation type="submission" date="2021-06" db="EMBL/GenBank/DDBJ databases">
        <title>A haploid diamondback moth (Plutella xylostella L.) genome assembly resolves 31 chromosomes and identifies a diamide resistance mutation.</title>
        <authorList>
            <person name="Ward C.M."/>
            <person name="Perry K.D."/>
            <person name="Baker G."/>
            <person name="Powis K."/>
            <person name="Heckel D.G."/>
            <person name="Baxter S.W."/>
        </authorList>
    </citation>
    <scope>NUCLEOTIDE SEQUENCE [LARGE SCALE GENOMIC DNA]</scope>
    <source>
        <strain evidence="2 3">LV</strain>
        <tissue evidence="2">Single pupa</tissue>
    </source>
</reference>
<evidence type="ECO:0000313" key="2">
    <source>
        <dbReference type="EMBL" id="KAG7299618.1"/>
    </source>
</evidence>
<feature type="compositionally biased region" description="Basic residues" evidence="1">
    <location>
        <begin position="591"/>
        <end position="605"/>
    </location>
</feature>
<feature type="compositionally biased region" description="Basic residues" evidence="1">
    <location>
        <begin position="401"/>
        <end position="414"/>
    </location>
</feature>
<dbReference type="EMBL" id="JAHIBW010000022">
    <property type="protein sequence ID" value="KAG7299618.1"/>
    <property type="molecule type" value="Genomic_DNA"/>
</dbReference>
<dbReference type="Proteomes" id="UP000823941">
    <property type="component" value="Chromosome 22"/>
</dbReference>
<sequence>MEDNKYARFLRNNINTRNLHKLKPSNIKASIGRLKPVNTSSIKDAIKGSFTKLTNFNKSDESSSDSQDSDYDERLEQYQQMYQPQETDQPQATYEPQQKNSPKYGTTTSWSDTGLRSPPMTPKVETESDPPSNASTADSSSSSSSSSSAKQSSSSTKVSSSPAKGSSTSSPSSTATEESHQSSISAPETLPPWTPISYTQARMVPSANWSPKSGSFIYHSRSESKLTKKVSFSDEKARLQSRSRREEAPIPNMRTNFDEKPSELAQRPSDMLKEQLSSYLTSELMPDEKPSDILIRDRRGKFYTVPGRQPKIDLEAQLSSLLSVDDNKLINKPSSEPLQPVSIMKTPSTIPQIRSSVETVASVTTSLGHRFTEPAENSRNRSVNVSGKPIPNSHKSSNTEKKKKKKKKKNLNKCHRPRLQMETNLDWVKTYLQYKPKPLPPPPKKTKKEVEEDKALKVLHDKLQENADKLNAIKNRKKDKEEIKAEEDFKLYEYDGHEPHKGRPPTAEILSRGKPTTNLQTIYTYLTVVDNSGSEAELFVDPNKRRKKKGNKKKSSGEEFIIMFAAEDKKEDKKESSSETDTGLQKDKQTNTKKKRLKRIKKKKEARKKLTTRLVTNICFMKSLFLHCWSREGLKPLIVTKELDHTEGILT</sequence>
<gene>
    <name evidence="2" type="ORF">JYU34_016603</name>
</gene>
<feature type="compositionally biased region" description="Basic and acidic residues" evidence="1">
    <location>
        <begin position="370"/>
        <end position="379"/>
    </location>
</feature>
<organism evidence="2 3">
    <name type="scientific">Plutella xylostella</name>
    <name type="common">Diamondback moth</name>
    <name type="synonym">Plutella maculipennis</name>
    <dbReference type="NCBI Taxonomy" id="51655"/>
    <lineage>
        <taxon>Eukaryota</taxon>
        <taxon>Metazoa</taxon>
        <taxon>Ecdysozoa</taxon>
        <taxon>Arthropoda</taxon>
        <taxon>Hexapoda</taxon>
        <taxon>Insecta</taxon>
        <taxon>Pterygota</taxon>
        <taxon>Neoptera</taxon>
        <taxon>Endopterygota</taxon>
        <taxon>Lepidoptera</taxon>
        <taxon>Glossata</taxon>
        <taxon>Ditrysia</taxon>
        <taxon>Yponomeutoidea</taxon>
        <taxon>Plutellidae</taxon>
        <taxon>Plutella</taxon>
    </lineage>
</organism>
<feature type="region of interest" description="Disordered" evidence="1">
    <location>
        <begin position="55"/>
        <end position="197"/>
    </location>
</feature>
<protein>
    <submittedName>
        <fullName evidence="2">Uncharacterized protein</fullName>
    </submittedName>
</protein>
<feature type="region of interest" description="Disordered" evidence="1">
    <location>
        <begin position="569"/>
        <end position="605"/>
    </location>
</feature>
<name>A0ABQ7Q6U3_PLUXY</name>
<feature type="compositionally biased region" description="Polar residues" evidence="1">
    <location>
        <begin position="77"/>
        <end position="114"/>
    </location>
</feature>
<feature type="region of interest" description="Disordered" evidence="1">
    <location>
        <begin position="368"/>
        <end position="414"/>
    </location>
</feature>
<evidence type="ECO:0000313" key="3">
    <source>
        <dbReference type="Proteomes" id="UP000823941"/>
    </source>
</evidence>
<feature type="compositionally biased region" description="Low complexity" evidence="1">
    <location>
        <begin position="129"/>
        <end position="176"/>
    </location>
</feature>
<feature type="compositionally biased region" description="Basic and acidic residues" evidence="1">
    <location>
        <begin position="220"/>
        <end position="248"/>
    </location>
</feature>
<accession>A0ABQ7Q6U3</accession>
<keyword evidence="3" id="KW-1185">Reference proteome</keyword>
<evidence type="ECO:0000256" key="1">
    <source>
        <dbReference type="SAM" id="MobiDB-lite"/>
    </source>
</evidence>
<comment type="caution">
    <text evidence="2">The sequence shown here is derived from an EMBL/GenBank/DDBJ whole genome shotgun (WGS) entry which is preliminary data.</text>
</comment>
<feature type="region of interest" description="Disordered" evidence="1">
    <location>
        <begin position="494"/>
        <end position="513"/>
    </location>
</feature>
<feature type="region of interest" description="Disordered" evidence="1">
    <location>
        <begin position="209"/>
        <end position="269"/>
    </location>
</feature>
<proteinExistence type="predicted"/>